<dbReference type="Proteomes" id="UP001054945">
    <property type="component" value="Unassembled WGS sequence"/>
</dbReference>
<organism evidence="1 2">
    <name type="scientific">Caerostris extrusa</name>
    <name type="common">Bark spider</name>
    <name type="synonym">Caerostris bankana</name>
    <dbReference type="NCBI Taxonomy" id="172846"/>
    <lineage>
        <taxon>Eukaryota</taxon>
        <taxon>Metazoa</taxon>
        <taxon>Ecdysozoa</taxon>
        <taxon>Arthropoda</taxon>
        <taxon>Chelicerata</taxon>
        <taxon>Arachnida</taxon>
        <taxon>Araneae</taxon>
        <taxon>Araneomorphae</taxon>
        <taxon>Entelegynae</taxon>
        <taxon>Araneoidea</taxon>
        <taxon>Araneidae</taxon>
        <taxon>Caerostris</taxon>
    </lineage>
</organism>
<protein>
    <submittedName>
        <fullName evidence="1">Uncharacterized protein</fullName>
    </submittedName>
</protein>
<evidence type="ECO:0000313" key="1">
    <source>
        <dbReference type="EMBL" id="GIY06784.1"/>
    </source>
</evidence>
<evidence type="ECO:0000313" key="2">
    <source>
        <dbReference type="Proteomes" id="UP001054945"/>
    </source>
</evidence>
<proteinExistence type="predicted"/>
<sequence length="83" mass="9504">MEAFPFVSGRVCSISNVDEAKREGVCHEHVGVKRLFSFRKTIRLSASPLRLRACRDSTPTDLVIRSKFKSLWNPPRSRSRQSN</sequence>
<dbReference type="EMBL" id="BPLR01005999">
    <property type="protein sequence ID" value="GIY06784.1"/>
    <property type="molecule type" value="Genomic_DNA"/>
</dbReference>
<reference evidence="1 2" key="1">
    <citation type="submission" date="2021-06" db="EMBL/GenBank/DDBJ databases">
        <title>Caerostris extrusa draft genome.</title>
        <authorList>
            <person name="Kono N."/>
            <person name="Arakawa K."/>
        </authorList>
    </citation>
    <scope>NUCLEOTIDE SEQUENCE [LARGE SCALE GENOMIC DNA]</scope>
</reference>
<dbReference type="AlphaFoldDB" id="A0AAV4QBK9"/>
<accession>A0AAV4QBK9</accession>
<name>A0AAV4QBK9_CAEEX</name>
<gene>
    <name evidence="1" type="ORF">CEXT_589501</name>
</gene>
<comment type="caution">
    <text evidence="1">The sequence shown here is derived from an EMBL/GenBank/DDBJ whole genome shotgun (WGS) entry which is preliminary data.</text>
</comment>
<keyword evidence="2" id="KW-1185">Reference proteome</keyword>